<reference evidence="1 2" key="1">
    <citation type="submission" date="2022-09" db="EMBL/GenBank/DDBJ databases">
        <authorList>
            <person name="Palmer J.M."/>
        </authorList>
    </citation>
    <scope>NUCLEOTIDE SEQUENCE [LARGE SCALE GENOMIC DNA]</scope>
    <source>
        <strain evidence="1 2">DSM 7382</strain>
    </source>
</reference>
<organism evidence="1 2">
    <name type="scientific">Cerrena zonata</name>
    <dbReference type="NCBI Taxonomy" id="2478898"/>
    <lineage>
        <taxon>Eukaryota</taxon>
        <taxon>Fungi</taxon>
        <taxon>Dikarya</taxon>
        <taxon>Basidiomycota</taxon>
        <taxon>Agaricomycotina</taxon>
        <taxon>Agaricomycetes</taxon>
        <taxon>Polyporales</taxon>
        <taxon>Cerrenaceae</taxon>
        <taxon>Cerrena</taxon>
    </lineage>
</organism>
<dbReference type="EMBL" id="JASBNA010000007">
    <property type="protein sequence ID" value="KAK7690221.1"/>
    <property type="molecule type" value="Genomic_DNA"/>
</dbReference>
<dbReference type="AlphaFoldDB" id="A0AAW0GBG3"/>
<evidence type="ECO:0000313" key="2">
    <source>
        <dbReference type="Proteomes" id="UP001385951"/>
    </source>
</evidence>
<name>A0AAW0GBG3_9APHY</name>
<accession>A0AAW0GBG3</accession>
<dbReference type="Proteomes" id="UP001385951">
    <property type="component" value="Unassembled WGS sequence"/>
</dbReference>
<comment type="caution">
    <text evidence="1">The sequence shown here is derived from an EMBL/GenBank/DDBJ whole genome shotgun (WGS) entry which is preliminary data.</text>
</comment>
<keyword evidence="2" id="KW-1185">Reference proteome</keyword>
<sequence>MWIVRPVYPPILDRKVLPPAADHRKGVPLYVLGWDLSYDHINEASQRRSLHDAFWRCFCLQWEEQGYLSQFKVSLELFLSKESGRAYCTFARSTWSRELIMGAISTDGAMEAVRKIFEINSPEPAKWFKVEGRV</sequence>
<protein>
    <submittedName>
        <fullName evidence="1">Uncharacterized protein</fullName>
    </submittedName>
</protein>
<gene>
    <name evidence="1" type="ORF">QCA50_006873</name>
</gene>
<proteinExistence type="predicted"/>
<evidence type="ECO:0000313" key="1">
    <source>
        <dbReference type="EMBL" id="KAK7690221.1"/>
    </source>
</evidence>